<dbReference type="GeneID" id="37877557"/>
<evidence type="ECO:0000256" key="3">
    <source>
        <dbReference type="ARBA" id="ARBA00007571"/>
    </source>
</evidence>
<dbReference type="InterPro" id="IPR013785">
    <property type="entry name" value="Aldolase_TIM"/>
</dbReference>
<protein>
    <recommendedName>
        <fullName evidence="8">N-(5'-phosphoribosyl)anthranilate isomerase</fullName>
        <shortName evidence="8">PRAI</shortName>
        <ecNumber evidence="8">5.3.1.24</ecNumber>
    </recommendedName>
</protein>
<sequence>MARVKICGITRSADLRAAVEAGADAVGVIADVTVDTPREVDLADAAELVAEAPPFVTTTLVTMPDSPSDAVDAVRTVQPDVTQLHGEFEAEELGYLRSETGTKLAVAVDCEDADRARKLDSAVDALLIDSTTEAGAGGTGRTHDWEATRELTRELRSPVVLAGGLTPDNVGEAVRIAEPYAVDVASGVELTGGVKDHTALATFVRNAERSPEVVQ</sequence>
<dbReference type="PANTHER" id="PTHR42894">
    <property type="entry name" value="N-(5'-PHOSPHORIBOSYL)ANTHRANILATE ISOMERASE"/>
    <property type="match status" value="1"/>
</dbReference>
<dbReference type="RefSeq" id="WP_119816447.1">
    <property type="nucleotide sequence ID" value="NZ_CP025066.1"/>
</dbReference>
<comment type="similarity">
    <text evidence="3 8">Belongs to the TrpF family.</text>
</comment>
<reference evidence="11" key="1">
    <citation type="submission" date="2017-11" db="EMBL/GenBank/DDBJ databases">
        <title>Phenotypic and genomic properties of facultatively anaerobic sulfur-reducing natronoarchaea from hypersaline soda lakes.</title>
        <authorList>
            <person name="Sorokin D.Y."/>
            <person name="Kublanov I.V."/>
            <person name="Roman P."/>
            <person name="Sinninghe Damste J.S."/>
            <person name="Golyshin P.N."/>
            <person name="Rojo D."/>
            <person name="Ciordia S."/>
            <person name="Mena M.D.C."/>
            <person name="Ferrer M."/>
            <person name="Messina E."/>
            <person name="Smedile F."/>
            <person name="La Spada G."/>
            <person name="La Cono V."/>
            <person name="Yakimov M.M."/>
        </authorList>
    </citation>
    <scope>NUCLEOTIDE SEQUENCE [LARGE SCALE GENOMIC DNA]</scope>
    <source>
        <strain evidence="11">AArc-Sl</strain>
    </source>
</reference>
<dbReference type="AlphaFoldDB" id="A0A343TIC0"/>
<dbReference type="InterPro" id="IPR011060">
    <property type="entry name" value="RibuloseP-bd_barrel"/>
</dbReference>
<dbReference type="InterPro" id="IPR044643">
    <property type="entry name" value="TrpF_fam"/>
</dbReference>
<gene>
    <name evidence="8 10" type="primary">trpF</name>
    <name evidence="10" type="ORF">AArcSl_1209</name>
</gene>
<accession>A0A343TIC0</accession>
<dbReference type="KEGG" id="hdf:AArcSl_1209"/>
<dbReference type="GO" id="GO:0004640">
    <property type="term" value="F:phosphoribosylanthranilate isomerase activity"/>
    <property type="evidence" value="ECO:0007669"/>
    <property type="project" value="UniProtKB-UniRule"/>
</dbReference>
<evidence type="ECO:0000259" key="9">
    <source>
        <dbReference type="Pfam" id="PF00697"/>
    </source>
</evidence>
<dbReference type="EMBL" id="CP025066">
    <property type="protein sequence ID" value="AUX08842.1"/>
    <property type="molecule type" value="Genomic_DNA"/>
</dbReference>
<dbReference type="UniPathway" id="UPA00035">
    <property type="reaction ID" value="UER00042"/>
</dbReference>
<dbReference type="Gene3D" id="3.20.20.70">
    <property type="entry name" value="Aldolase class I"/>
    <property type="match status" value="1"/>
</dbReference>
<proteinExistence type="inferred from homology"/>
<dbReference type="CDD" id="cd00405">
    <property type="entry name" value="PRAI"/>
    <property type="match status" value="1"/>
</dbReference>
<feature type="domain" description="N-(5'phosphoribosyl) anthranilate isomerase (PRAI)" evidence="9">
    <location>
        <begin position="4"/>
        <end position="205"/>
    </location>
</feature>
<dbReference type="SUPFAM" id="SSF51366">
    <property type="entry name" value="Ribulose-phoshate binding barrel"/>
    <property type="match status" value="1"/>
</dbReference>
<dbReference type="EC" id="5.3.1.24" evidence="8"/>
<organism evidence="10 11">
    <name type="scientific">Halalkaliarchaeum desulfuricum</name>
    <dbReference type="NCBI Taxonomy" id="2055893"/>
    <lineage>
        <taxon>Archaea</taxon>
        <taxon>Methanobacteriati</taxon>
        <taxon>Methanobacteriota</taxon>
        <taxon>Stenosarchaea group</taxon>
        <taxon>Halobacteria</taxon>
        <taxon>Halobacteriales</taxon>
        <taxon>Haloferacaceae</taxon>
        <taxon>Halalkaliarchaeum</taxon>
    </lineage>
</organism>
<evidence type="ECO:0000256" key="2">
    <source>
        <dbReference type="ARBA" id="ARBA00004664"/>
    </source>
</evidence>
<evidence type="ECO:0000256" key="4">
    <source>
        <dbReference type="ARBA" id="ARBA00022605"/>
    </source>
</evidence>
<evidence type="ECO:0000256" key="1">
    <source>
        <dbReference type="ARBA" id="ARBA00001164"/>
    </source>
</evidence>
<evidence type="ECO:0000256" key="6">
    <source>
        <dbReference type="ARBA" id="ARBA00023141"/>
    </source>
</evidence>
<dbReference type="OrthoDB" id="27513at2157"/>
<dbReference type="InterPro" id="IPR001240">
    <property type="entry name" value="PRAI_dom"/>
</dbReference>
<dbReference type="Proteomes" id="UP000263012">
    <property type="component" value="Chromosome"/>
</dbReference>
<evidence type="ECO:0000256" key="5">
    <source>
        <dbReference type="ARBA" id="ARBA00022822"/>
    </source>
</evidence>
<dbReference type="HAMAP" id="MF_00135">
    <property type="entry name" value="PRAI"/>
    <property type="match status" value="1"/>
</dbReference>
<keyword evidence="11" id="KW-1185">Reference proteome</keyword>
<evidence type="ECO:0000313" key="10">
    <source>
        <dbReference type="EMBL" id="AUX08842.1"/>
    </source>
</evidence>
<dbReference type="GO" id="GO:0000162">
    <property type="term" value="P:L-tryptophan biosynthetic process"/>
    <property type="evidence" value="ECO:0007669"/>
    <property type="project" value="UniProtKB-UniRule"/>
</dbReference>
<dbReference type="PANTHER" id="PTHR42894:SF1">
    <property type="entry name" value="N-(5'-PHOSPHORIBOSYL)ANTHRANILATE ISOMERASE"/>
    <property type="match status" value="1"/>
</dbReference>
<keyword evidence="6 8" id="KW-0057">Aromatic amino acid biosynthesis</keyword>
<keyword evidence="5 8" id="KW-0822">Tryptophan biosynthesis</keyword>
<evidence type="ECO:0000256" key="8">
    <source>
        <dbReference type="HAMAP-Rule" id="MF_00135"/>
    </source>
</evidence>
<evidence type="ECO:0000313" key="11">
    <source>
        <dbReference type="Proteomes" id="UP000263012"/>
    </source>
</evidence>
<comment type="catalytic activity">
    <reaction evidence="1 8">
        <text>N-(5-phospho-beta-D-ribosyl)anthranilate = 1-(2-carboxyphenylamino)-1-deoxy-D-ribulose 5-phosphate</text>
        <dbReference type="Rhea" id="RHEA:21540"/>
        <dbReference type="ChEBI" id="CHEBI:18277"/>
        <dbReference type="ChEBI" id="CHEBI:58613"/>
        <dbReference type="EC" id="5.3.1.24"/>
    </reaction>
</comment>
<dbReference type="Pfam" id="PF00697">
    <property type="entry name" value="PRAI"/>
    <property type="match status" value="1"/>
</dbReference>
<name>A0A343TIC0_9EURY</name>
<comment type="pathway">
    <text evidence="2 8">Amino-acid biosynthesis; L-tryptophan biosynthesis; L-tryptophan from chorismate: step 3/5.</text>
</comment>
<evidence type="ECO:0000256" key="7">
    <source>
        <dbReference type="ARBA" id="ARBA00023235"/>
    </source>
</evidence>
<keyword evidence="7 8" id="KW-0413">Isomerase</keyword>
<keyword evidence="4 8" id="KW-0028">Amino-acid biosynthesis</keyword>